<feature type="compositionally biased region" description="Acidic residues" evidence="1">
    <location>
        <begin position="254"/>
        <end position="271"/>
    </location>
</feature>
<feature type="region of interest" description="Disordered" evidence="1">
    <location>
        <begin position="204"/>
        <end position="332"/>
    </location>
</feature>
<dbReference type="InterPro" id="IPR009259">
    <property type="entry name" value="Roughex"/>
</dbReference>
<dbReference type="EMBL" id="AF327888">
    <property type="protein sequence ID" value="AAL29209.1"/>
    <property type="molecule type" value="Genomic_DNA"/>
</dbReference>
<name>Q95WE9_DROYA</name>
<reference evidence="2" key="1">
    <citation type="journal article" date="2001" name="Mol. Biol. Evol.">
        <title>Rapid evolution of a cyclin A inhibitor gene, roughex, in Drosophila.</title>
        <authorList>
            <person name="Avedisov S.N."/>
            <person name="Rogozin I.B."/>
            <person name="Koonin E.V."/>
            <person name="Thomas B.J."/>
        </authorList>
    </citation>
    <scope>NUCLEOTIDE SEQUENCE</scope>
</reference>
<evidence type="ECO:0000313" key="2">
    <source>
        <dbReference type="EMBL" id="AAL29209.1"/>
    </source>
</evidence>
<dbReference type="GO" id="GO:0000278">
    <property type="term" value="P:mitotic cell cycle"/>
    <property type="evidence" value="ECO:0007669"/>
    <property type="project" value="EnsemblMetazoa"/>
</dbReference>
<feature type="region of interest" description="Disordered" evidence="1">
    <location>
        <begin position="106"/>
        <end position="129"/>
    </location>
</feature>
<organism evidence="2">
    <name type="scientific">Drosophila yakuba</name>
    <name type="common">Fruit fly</name>
    <dbReference type="NCBI Taxonomy" id="7245"/>
    <lineage>
        <taxon>Eukaryota</taxon>
        <taxon>Metazoa</taxon>
        <taxon>Ecdysozoa</taxon>
        <taxon>Arthropoda</taxon>
        <taxon>Hexapoda</taxon>
        <taxon>Insecta</taxon>
        <taxon>Pterygota</taxon>
        <taxon>Neoptera</taxon>
        <taxon>Endopterygota</taxon>
        <taxon>Diptera</taxon>
        <taxon>Brachycera</taxon>
        <taxon>Muscomorpha</taxon>
        <taxon>Ephydroidea</taxon>
        <taxon>Drosophilidae</taxon>
        <taxon>Drosophila</taxon>
        <taxon>Sophophora</taxon>
    </lineage>
</organism>
<evidence type="ECO:0000256" key="1">
    <source>
        <dbReference type="SAM" id="MobiDB-lite"/>
    </source>
</evidence>
<dbReference type="OrthoDB" id="7860718at2759"/>
<feature type="compositionally biased region" description="Acidic residues" evidence="1">
    <location>
        <begin position="225"/>
        <end position="236"/>
    </location>
</feature>
<dbReference type="GO" id="GO:0051726">
    <property type="term" value="P:regulation of cell cycle"/>
    <property type="evidence" value="ECO:0007669"/>
    <property type="project" value="EnsemblMetazoa"/>
</dbReference>
<sequence length="332" mass="37481">MNAPEAHKKTPLEVIHEFIKGVDDGTIRRDLAEDCILSYYSRNVRGAKAITGFLRAQLTTRYKHDNFEEAERVAKGDELLLQARFGRSFDAARRRIYEEKERDSATTLHLHAESDDEGANEEFSTSLITPPRPSSYNLKSLKYVESCGLLNRRDEHVYGGLDLGETCAVHLTLGYRRTQLPGGQVSGFEICLAVYDRGLTNLNRSTLAPPQFGISLPRRSRCNETTDDEADAEEDSPPPTSRRGVRRTLFTEENTQEEGDRDPEPIPEVEQEQPAPQDAEESAREAINIVVDLPTPLETTSYSSYTPRKRLQTTNGNEVPPKRTPGRQQMRF</sequence>
<dbReference type="AlphaFoldDB" id="Q95WE9"/>
<dbReference type="GO" id="GO:0005634">
    <property type="term" value="C:nucleus"/>
    <property type="evidence" value="ECO:0007669"/>
    <property type="project" value="EnsemblMetazoa"/>
</dbReference>
<gene>
    <name evidence="2" type="primary">rux</name>
</gene>
<accession>Q95WE9</accession>
<proteinExistence type="predicted"/>
<dbReference type="Pfam" id="PF06020">
    <property type="entry name" value="Roughex"/>
    <property type="match status" value="1"/>
</dbReference>
<protein>
    <submittedName>
        <fullName evidence="2">RUX</fullName>
    </submittedName>
</protein>
<feature type="compositionally biased region" description="Polar residues" evidence="1">
    <location>
        <begin position="297"/>
        <end position="317"/>
    </location>
</feature>